<evidence type="ECO:0000259" key="3">
    <source>
        <dbReference type="Pfam" id="PF01266"/>
    </source>
</evidence>
<dbReference type="Proteomes" id="UP000234328">
    <property type="component" value="Unassembled WGS sequence"/>
</dbReference>
<keyword evidence="2" id="KW-1133">Transmembrane helix</keyword>
<feature type="domain" description="FAD dependent oxidoreductase" evidence="3">
    <location>
        <begin position="14"/>
        <end position="358"/>
    </location>
</feature>
<evidence type="ECO:0000313" key="4">
    <source>
        <dbReference type="EMBL" id="PLC53260.1"/>
    </source>
</evidence>
<dbReference type="GO" id="GO:0005737">
    <property type="term" value="C:cytoplasm"/>
    <property type="evidence" value="ECO:0007669"/>
    <property type="project" value="TreeGrafter"/>
</dbReference>
<feature type="transmembrane region" description="Helical" evidence="2">
    <location>
        <begin position="12"/>
        <end position="32"/>
    </location>
</feature>
<keyword evidence="2" id="KW-0812">Transmembrane</keyword>
<dbReference type="InterPro" id="IPR006076">
    <property type="entry name" value="FAD-dep_OxRdtase"/>
</dbReference>
<dbReference type="OrthoDB" id="8673905at2"/>
<reference evidence="4 5" key="1">
    <citation type="submission" date="2017-10" db="EMBL/GenBank/DDBJ databases">
        <title>Two draft genome sequences of Pusillimonas sp. strains isolated from a nitrate- and radionuclide-contaminated groundwater in Russia.</title>
        <authorList>
            <person name="Grouzdev D.S."/>
            <person name="Tourova T.P."/>
            <person name="Goeva M.A."/>
            <person name="Babich T.L."/>
            <person name="Sokolova D.S."/>
            <person name="Abdullin R."/>
            <person name="Poltaraus A.B."/>
            <person name="Toshchakov S.V."/>
            <person name="Nazina T.N."/>
        </authorList>
    </citation>
    <scope>NUCLEOTIDE SEQUENCE [LARGE SCALE GENOMIC DNA]</scope>
    <source>
        <strain evidence="4 5">JR1/69-2-13</strain>
    </source>
</reference>
<keyword evidence="1" id="KW-0560">Oxidoreductase</keyword>
<dbReference type="AlphaFoldDB" id="A0A2N4UE18"/>
<evidence type="ECO:0000256" key="1">
    <source>
        <dbReference type="ARBA" id="ARBA00023002"/>
    </source>
</evidence>
<dbReference type="Pfam" id="PF01266">
    <property type="entry name" value="DAO"/>
    <property type="match status" value="1"/>
</dbReference>
<name>A0A2N4UE18_9BURK</name>
<keyword evidence="5" id="KW-1185">Reference proteome</keyword>
<dbReference type="InterPro" id="IPR036188">
    <property type="entry name" value="FAD/NAD-bd_sf"/>
</dbReference>
<keyword evidence="2" id="KW-0472">Membrane</keyword>
<sequence length="382" mass="40633">MHERIRKVEKNVFDVVIIGGGIHGCASAFFLARRGLRVVILEADYCGRHASGVNAGGVRTLGRPLAEMPLTLASCDLWHELNDLIGDDCGFVAQGQIKVAETEDDVQTLRDRVDLLAAHGFNHEVLVDRQTVRELVPAISEHVTGAIWVERDGFALPYRAVTAFRRAAEAEGAVVHENCRVSNVTQGASKWQATTNQGAFEAEYMVVAAGAWSGGIAQTIGEFLPVTPGGLMLMVTQRLPHFIKPVVGATSRGLSFKQYDNGTVVIGGELNCGVDINAGHAELDFSRLANSAKIVTDLFPFLKHVSINRAWSGIEGYTPDHAPILGASAEASKLIYACGFSSSGFQLGPASGQAVSELILDGASKVPIDGLALSRFSLAAAA</sequence>
<dbReference type="PANTHER" id="PTHR13847:SF287">
    <property type="entry name" value="FAD-DEPENDENT OXIDOREDUCTASE DOMAIN-CONTAINING PROTEIN 1"/>
    <property type="match status" value="1"/>
</dbReference>
<gene>
    <name evidence="4" type="ORF">CR155_13335</name>
</gene>
<comment type="caution">
    <text evidence="4">The sequence shown here is derived from an EMBL/GenBank/DDBJ whole genome shotgun (WGS) entry which is preliminary data.</text>
</comment>
<protein>
    <submittedName>
        <fullName evidence="4">FAD-dependent oxidoreductase</fullName>
    </submittedName>
</protein>
<evidence type="ECO:0000313" key="5">
    <source>
        <dbReference type="Proteomes" id="UP000234328"/>
    </source>
</evidence>
<dbReference type="Gene3D" id="3.30.9.10">
    <property type="entry name" value="D-Amino Acid Oxidase, subunit A, domain 2"/>
    <property type="match status" value="1"/>
</dbReference>
<organism evidence="4 5">
    <name type="scientific">Pollutimonas nitritireducens</name>
    <dbReference type="NCBI Taxonomy" id="2045209"/>
    <lineage>
        <taxon>Bacteria</taxon>
        <taxon>Pseudomonadati</taxon>
        <taxon>Pseudomonadota</taxon>
        <taxon>Betaproteobacteria</taxon>
        <taxon>Burkholderiales</taxon>
        <taxon>Alcaligenaceae</taxon>
        <taxon>Pollutimonas</taxon>
    </lineage>
</organism>
<dbReference type="EMBL" id="PDNV01000008">
    <property type="protein sequence ID" value="PLC53260.1"/>
    <property type="molecule type" value="Genomic_DNA"/>
</dbReference>
<proteinExistence type="predicted"/>
<accession>A0A2N4UE18</accession>
<dbReference type="SUPFAM" id="SSF51905">
    <property type="entry name" value="FAD/NAD(P)-binding domain"/>
    <property type="match status" value="1"/>
</dbReference>
<dbReference type="Gene3D" id="3.50.50.60">
    <property type="entry name" value="FAD/NAD(P)-binding domain"/>
    <property type="match status" value="1"/>
</dbReference>
<evidence type="ECO:0000256" key="2">
    <source>
        <dbReference type="SAM" id="Phobius"/>
    </source>
</evidence>
<dbReference type="PANTHER" id="PTHR13847">
    <property type="entry name" value="SARCOSINE DEHYDROGENASE-RELATED"/>
    <property type="match status" value="1"/>
</dbReference>
<dbReference type="GO" id="GO:0016491">
    <property type="term" value="F:oxidoreductase activity"/>
    <property type="evidence" value="ECO:0007669"/>
    <property type="project" value="UniProtKB-KW"/>
</dbReference>